<reference evidence="3" key="1">
    <citation type="journal article" date="2023" name="Mol. Phylogenet. Evol.">
        <title>Genome-scale phylogeny and comparative genomics of the fungal order Sordariales.</title>
        <authorList>
            <person name="Hensen N."/>
            <person name="Bonometti L."/>
            <person name="Westerberg I."/>
            <person name="Brannstrom I.O."/>
            <person name="Guillou S."/>
            <person name="Cros-Aarteil S."/>
            <person name="Calhoun S."/>
            <person name="Haridas S."/>
            <person name="Kuo A."/>
            <person name="Mondo S."/>
            <person name="Pangilinan J."/>
            <person name="Riley R."/>
            <person name="LaButti K."/>
            <person name="Andreopoulos B."/>
            <person name="Lipzen A."/>
            <person name="Chen C."/>
            <person name="Yan M."/>
            <person name="Daum C."/>
            <person name="Ng V."/>
            <person name="Clum A."/>
            <person name="Steindorff A."/>
            <person name="Ohm R.A."/>
            <person name="Martin F."/>
            <person name="Silar P."/>
            <person name="Natvig D.O."/>
            <person name="Lalanne C."/>
            <person name="Gautier V."/>
            <person name="Ament-Velasquez S.L."/>
            <person name="Kruys A."/>
            <person name="Hutchinson M.I."/>
            <person name="Powell A.J."/>
            <person name="Barry K."/>
            <person name="Miller A.N."/>
            <person name="Grigoriev I.V."/>
            <person name="Debuchy R."/>
            <person name="Gladieux P."/>
            <person name="Hiltunen Thoren M."/>
            <person name="Johannesson H."/>
        </authorList>
    </citation>
    <scope>NUCLEOTIDE SEQUENCE</scope>
    <source>
        <strain evidence="3">CBS 955.72</strain>
    </source>
</reference>
<keyword evidence="2" id="KW-0812">Transmembrane</keyword>
<feature type="compositionally biased region" description="Pro residues" evidence="1">
    <location>
        <begin position="126"/>
        <end position="141"/>
    </location>
</feature>
<evidence type="ECO:0000313" key="3">
    <source>
        <dbReference type="EMBL" id="KAK3362638.1"/>
    </source>
</evidence>
<keyword evidence="4" id="KW-1185">Reference proteome</keyword>
<evidence type="ECO:0000313" key="4">
    <source>
        <dbReference type="Proteomes" id="UP001275084"/>
    </source>
</evidence>
<dbReference type="Proteomes" id="UP001275084">
    <property type="component" value="Unassembled WGS sequence"/>
</dbReference>
<comment type="caution">
    <text evidence="3">The sequence shown here is derived from an EMBL/GenBank/DDBJ whole genome shotgun (WGS) entry which is preliminary data.</text>
</comment>
<accession>A0AAJ0HTY2</accession>
<gene>
    <name evidence="3" type="ORF">B0T25DRAFT_11418</name>
</gene>
<keyword evidence="2" id="KW-1133">Transmembrane helix</keyword>
<evidence type="ECO:0008006" key="5">
    <source>
        <dbReference type="Google" id="ProtNLM"/>
    </source>
</evidence>
<evidence type="ECO:0000256" key="2">
    <source>
        <dbReference type="SAM" id="Phobius"/>
    </source>
</evidence>
<organism evidence="3 4">
    <name type="scientific">Lasiosphaeria hispida</name>
    <dbReference type="NCBI Taxonomy" id="260671"/>
    <lineage>
        <taxon>Eukaryota</taxon>
        <taxon>Fungi</taxon>
        <taxon>Dikarya</taxon>
        <taxon>Ascomycota</taxon>
        <taxon>Pezizomycotina</taxon>
        <taxon>Sordariomycetes</taxon>
        <taxon>Sordariomycetidae</taxon>
        <taxon>Sordariales</taxon>
        <taxon>Lasiosphaeriaceae</taxon>
        <taxon>Lasiosphaeria</taxon>
    </lineage>
</organism>
<name>A0AAJ0HTY2_9PEZI</name>
<dbReference type="Pfam" id="PF12273">
    <property type="entry name" value="RCR"/>
    <property type="match status" value="1"/>
</dbReference>
<dbReference type="EMBL" id="JAUIQD010000001">
    <property type="protein sequence ID" value="KAK3362638.1"/>
    <property type="molecule type" value="Genomic_DNA"/>
</dbReference>
<feature type="region of interest" description="Disordered" evidence="1">
    <location>
        <begin position="126"/>
        <end position="179"/>
    </location>
</feature>
<feature type="transmembrane region" description="Helical" evidence="2">
    <location>
        <begin position="44"/>
        <end position="66"/>
    </location>
</feature>
<dbReference type="InterPro" id="IPR020999">
    <property type="entry name" value="Chitin_synth_reg_RCR"/>
</dbReference>
<reference evidence="3" key="2">
    <citation type="submission" date="2023-06" db="EMBL/GenBank/DDBJ databases">
        <authorList>
            <consortium name="Lawrence Berkeley National Laboratory"/>
            <person name="Haridas S."/>
            <person name="Hensen N."/>
            <person name="Bonometti L."/>
            <person name="Westerberg I."/>
            <person name="Brannstrom I.O."/>
            <person name="Guillou S."/>
            <person name="Cros-Aarteil S."/>
            <person name="Calhoun S."/>
            <person name="Kuo A."/>
            <person name="Mondo S."/>
            <person name="Pangilinan J."/>
            <person name="Riley R."/>
            <person name="Labutti K."/>
            <person name="Andreopoulos B."/>
            <person name="Lipzen A."/>
            <person name="Chen C."/>
            <person name="Yanf M."/>
            <person name="Daum C."/>
            <person name="Ng V."/>
            <person name="Clum A."/>
            <person name="Steindorff A."/>
            <person name="Ohm R."/>
            <person name="Martin F."/>
            <person name="Silar P."/>
            <person name="Natvig D."/>
            <person name="Lalanne C."/>
            <person name="Gautier V."/>
            <person name="Ament-Velasquez S.L."/>
            <person name="Kruys A."/>
            <person name="Hutchinson M.I."/>
            <person name="Powell A.J."/>
            <person name="Barry K."/>
            <person name="Miller A.N."/>
            <person name="Grigoriev I.V."/>
            <person name="Debuchy R."/>
            <person name="Gladieux P."/>
            <person name="Thoren M.H."/>
            <person name="Johannesson H."/>
        </authorList>
    </citation>
    <scope>NUCLEOTIDE SEQUENCE</scope>
    <source>
        <strain evidence="3">CBS 955.72</strain>
    </source>
</reference>
<sequence length="179" mass="20167">MDSIPAVAALLVSRQFRECLRTDDGFIDEDSCYVPFWYTRTGVILKWSLFLGLTALIGLYILLGYLHAKRRIAKGLAPLGYHRWLVSRSQLARVDPRYQYPAANAMPYNPNNQYYNMHAMPPPPVYDPNRPPMYPGPPGPPDGATKVDPSQQDTGVEPARRFDEYQAPSGPPPANAYRL</sequence>
<dbReference type="AlphaFoldDB" id="A0AAJ0HTY2"/>
<keyword evidence="2" id="KW-0472">Membrane</keyword>
<evidence type="ECO:0000256" key="1">
    <source>
        <dbReference type="SAM" id="MobiDB-lite"/>
    </source>
</evidence>
<protein>
    <recommendedName>
        <fullName evidence="5">Ubiquitin-protein ligase sel1</fullName>
    </recommendedName>
</protein>
<feature type="compositionally biased region" description="Pro residues" evidence="1">
    <location>
        <begin position="169"/>
        <end position="179"/>
    </location>
</feature>
<proteinExistence type="predicted"/>